<dbReference type="PANTHER" id="PTHR43128">
    <property type="entry name" value="L-2-HYDROXYCARBOXYLATE DEHYDROGENASE (NAD(P)(+))"/>
    <property type="match status" value="1"/>
</dbReference>
<feature type="binding site" evidence="5">
    <location>
        <position position="35"/>
    </location>
    <ligand>
        <name>NAD(+)</name>
        <dbReference type="ChEBI" id="CHEBI:57540"/>
    </ligand>
</feature>
<feature type="binding site" evidence="4">
    <location>
        <position position="154"/>
    </location>
    <ligand>
        <name>substrate</name>
    </ligand>
</feature>
<evidence type="ECO:0000313" key="12">
    <source>
        <dbReference type="Proteomes" id="UP000004018"/>
    </source>
</evidence>
<dbReference type="InterPro" id="IPR022383">
    <property type="entry name" value="Lactate/malate_DH_C"/>
</dbReference>
<dbReference type="EMBL" id="ADGP01000013">
    <property type="protein sequence ID" value="EFD94424.1"/>
    <property type="molecule type" value="Genomic_DNA"/>
</dbReference>
<keyword evidence="12" id="KW-1185">Reference proteome</keyword>
<protein>
    <submittedName>
        <fullName evidence="9">Lactate/malate dehydrogenase, NAD binding domain protein</fullName>
    </submittedName>
</protein>
<dbReference type="InterPro" id="IPR001236">
    <property type="entry name" value="Lactate/malate_DH_N"/>
</dbReference>
<reference evidence="10 12" key="3">
    <citation type="submission" date="2011-04" db="EMBL/GenBank/DDBJ databases">
        <authorList>
            <person name="Harkins D.M."/>
            <person name="Madupu R."/>
            <person name="Durkin A.S."/>
            <person name="Torralba M."/>
            <person name="Methe B."/>
            <person name="Sutton G.G."/>
            <person name="Nelson K.E."/>
        </authorList>
    </citation>
    <scope>NUCLEOTIDE SEQUENCE [LARGE SCALE GENOMIC DNA]</scope>
    <source>
        <strain evidence="10 12">UPII 199-6</strain>
    </source>
</reference>
<comment type="caution">
    <text evidence="9">The sequence shown here is derived from an EMBL/GenBank/DDBJ whole genome shotgun (WGS) entry which is preliminary data.</text>
</comment>
<feature type="binding site" evidence="5">
    <location>
        <begin position="10"/>
        <end position="15"/>
    </location>
    <ligand>
        <name>NAD(+)</name>
        <dbReference type="ChEBI" id="CHEBI:57540"/>
    </ligand>
</feature>
<evidence type="ECO:0000256" key="1">
    <source>
        <dbReference type="ARBA" id="ARBA00006054"/>
    </source>
</evidence>
<evidence type="ECO:0000256" key="3">
    <source>
        <dbReference type="PIRSR" id="PIRSR000102-1"/>
    </source>
</evidence>
<evidence type="ECO:0000259" key="8">
    <source>
        <dbReference type="Pfam" id="PF02866"/>
    </source>
</evidence>
<evidence type="ECO:0000313" key="11">
    <source>
        <dbReference type="Proteomes" id="UP000003242"/>
    </source>
</evidence>
<sequence length="319" mass="35492">MERRKVVIIGAGHVGSHVALSLTQSGIADEIVLLDIEKEKAAAQAMDIDDSLRGSICGHSTVIRSGTYTDVEDAQILVTAFGRSRRPGENRLDLFDDSIRMANEIIGRLKQHSFQGIMISVSNPADIVCEYIRRAMGWERQRCFGTGTSLETYRLLRVLSRHLSVSRTSIQAFCMGEHGNSGFIVWSHIFVNGKAFAHILQEDKKYKELDLAALQEEVKMAGDVEIDGKGCTEFGIANVVNMIITAVFHDQKLLWPCSVALNGEYGEKDVAAGVPCIIGRRGIERVVEMTLHEEEKDKFKHSCEVIRGFLVRARSLRKS</sequence>
<dbReference type="RefSeq" id="WP_007391476.1">
    <property type="nucleotide sequence ID" value="NZ_ADGP01000013.1"/>
</dbReference>
<organism evidence="9 11">
    <name type="scientific">Megasphaera lornae</name>
    <dbReference type="NCBI Taxonomy" id="1000568"/>
    <lineage>
        <taxon>Bacteria</taxon>
        <taxon>Bacillati</taxon>
        <taxon>Bacillota</taxon>
        <taxon>Negativicutes</taxon>
        <taxon>Veillonellales</taxon>
        <taxon>Veillonellaceae</taxon>
        <taxon>Megasphaera</taxon>
    </lineage>
</organism>
<feature type="binding site" evidence="4">
    <location>
        <position position="91"/>
    </location>
    <ligand>
        <name>substrate</name>
    </ligand>
</feature>
<reference evidence="11" key="1">
    <citation type="submission" date="2009-12" db="EMBL/GenBank/DDBJ databases">
        <title>Sequence of Clostridiales genomosp. BVAB3 str. UPII9-5.</title>
        <authorList>
            <person name="Madupu R."/>
            <person name="Durkin A.S."/>
            <person name="Torralba M."/>
            <person name="Methe B."/>
            <person name="Sutton G.G."/>
            <person name="Strausberg R.L."/>
            <person name="Nelson K.E."/>
        </authorList>
    </citation>
    <scope>NUCLEOTIDE SEQUENCE [LARGE SCALE GENOMIC DNA]</scope>
    <source>
        <strain evidence="11">28L</strain>
    </source>
</reference>
<name>D3LTV8_9FIRM</name>
<feature type="binding site" evidence="4">
    <location>
        <position position="123"/>
    </location>
    <ligand>
        <name>substrate</name>
    </ligand>
</feature>
<gene>
    <name evidence="9" type="ORF">HMPREF0889_1408</name>
    <name evidence="10" type="ORF">HMPREF1039_1373</name>
</gene>
<dbReference type="GO" id="GO:0004459">
    <property type="term" value="F:L-lactate dehydrogenase (NAD+) activity"/>
    <property type="evidence" value="ECO:0007669"/>
    <property type="project" value="InterPro"/>
</dbReference>
<dbReference type="CDD" id="cd05291">
    <property type="entry name" value="HicDH_like"/>
    <property type="match status" value="1"/>
</dbReference>
<dbReference type="STRING" id="699218.HMPREF0889_1408"/>
<dbReference type="InterPro" id="IPR015955">
    <property type="entry name" value="Lactate_DH/Glyco_Ohase_4_C"/>
</dbReference>
<evidence type="ECO:0000256" key="6">
    <source>
        <dbReference type="RuleBase" id="RU003369"/>
    </source>
</evidence>
<feature type="domain" description="Lactate/malate dehydrogenase N-terminal" evidence="7">
    <location>
        <begin position="5"/>
        <end position="145"/>
    </location>
</feature>
<evidence type="ECO:0000256" key="2">
    <source>
        <dbReference type="ARBA" id="ARBA00023002"/>
    </source>
</evidence>
<dbReference type="GO" id="GO:0006089">
    <property type="term" value="P:lactate metabolic process"/>
    <property type="evidence" value="ECO:0007669"/>
    <property type="project" value="TreeGrafter"/>
</dbReference>
<keyword evidence="5" id="KW-0520">NAD</keyword>
<comment type="similarity">
    <text evidence="1">Belongs to the LDH/MDH superfamily. LDH family.</text>
</comment>
<dbReference type="Gene3D" id="3.90.110.10">
    <property type="entry name" value="Lactate dehydrogenase/glycoside hydrolase, family 4, C-terminal"/>
    <property type="match status" value="1"/>
</dbReference>
<evidence type="ECO:0000259" key="7">
    <source>
        <dbReference type="Pfam" id="PF00056"/>
    </source>
</evidence>
<dbReference type="EMBL" id="AFIJ01000036">
    <property type="protein sequence ID" value="EGL39520.1"/>
    <property type="molecule type" value="Genomic_DNA"/>
</dbReference>
<dbReference type="SUPFAM" id="SSF56327">
    <property type="entry name" value="LDH C-terminal domain-like"/>
    <property type="match status" value="1"/>
</dbReference>
<feature type="binding site" evidence="4">
    <location>
        <position position="85"/>
    </location>
    <ligand>
        <name>substrate</name>
    </ligand>
</feature>
<dbReference type="Pfam" id="PF02866">
    <property type="entry name" value="Ldh_1_C"/>
    <property type="match status" value="1"/>
</dbReference>
<evidence type="ECO:0000313" key="9">
    <source>
        <dbReference type="EMBL" id="EFD94424.1"/>
    </source>
</evidence>
<dbReference type="Proteomes" id="UP000004018">
    <property type="component" value="Unassembled WGS sequence"/>
</dbReference>
<keyword evidence="2 6" id="KW-0560">Oxidoreductase</keyword>
<dbReference type="InterPro" id="IPR001557">
    <property type="entry name" value="L-lactate/malate_DH"/>
</dbReference>
<dbReference type="PRINTS" id="PR00086">
    <property type="entry name" value="LLDHDRGNASE"/>
</dbReference>
<proteinExistence type="inferred from homology"/>
<dbReference type="PROSITE" id="PS00064">
    <property type="entry name" value="L_LDH"/>
    <property type="match status" value="1"/>
</dbReference>
<reference evidence="9" key="2">
    <citation type="submission" date="2009-12" db="EMBL/GenBank/DDBJ databases">
        <authorList>
            <person name="Madupu R."/>
            <person name="Durkin A.S."/>
            <person name="Torralba M."/>
            <person name="Methe B."/>
            <person name="Sutton G.G."/>
            <person name="Strausberg R.L."/>
            <person name="Nelson K.E."/>
        </authorList>
    </citation>
    <scope>NUCLEOTIDE SEQUENCE</scope>
    <source>
        <strain evidence="9">28L</strain>
    </source>
</reference>
<dbReference type="Proteomes" id="UP000003242">
    <property type="component" value="Unassembled WGS sequence"/>
</dbReference>
<feature type="active site" description="Proton acceptor" evidence="3">
    <location>
        <position position="178"/>
    </location>
</feature>
<evidence type="ECO:0000313" key="10">
    <source>
        <dbReference type="EMBL" id="EGL39520.1"/>
    </source>
</evidence>
<dbReference type="PIRSF" id="PIRSF000102">
    <property type="entry name" value="Lac_mal_DH"/>
    <property type="match status" value="1"/>
</dbReference>
<dbReference type="Pfam" id="PF00056">
    <property type="entry name" value="Ldh_1_N"/>
    <property type="match status" value="1"/>
</dbReference>
<dbReference type="OrthoDB" id="9802969at2"/>
<feature type="binding site" evidence="5">
    <location>
        <begin position="121"/>
        <end position="123"/>
    </location>
    <ligand>
        <name>NAD(+)</name>
        <dbReference type="ChEBI" id="CHEBI:57540"/>
    </ligand>
</feature>
<dbReference type="InterPro" id="IPR018177">
    <property type="entry name" value="L-lactate_DH_AS"/>
</dbReference>
<accession>D3LTV8</accession>
<evidence type="ECO:0000256" key="5">
    <source>
        <dbReference type="PIRSR" id="PIRSR000102-3"/>
    </source>
</evidence>
<feature type="domain" description="Lactate/malate dehydrogenase C-terminal" evidence="8">
    <location>
        <begin position="148"/>
        <end position="304"/>
    </location>
</feature>
<evidence type="ECO:0000256" key="4">
    <source>
        <dbReference type="PIRSR" id="PIRSR000102-2"/>
    </source>
</evidence>
<dbReference type="PANTHER" id="PTHR43128:SF31">
    <property type="entry name" value="L-LACTATE DEHYDROGENASE"/>
    <property type="match status" value="1"/>
</dbReference>
<dbReference type="InterPro" id="IPR036291">
    <property type="entry name" value="NAD(P)-bd_dom_sf"/>
</dbReference>
<dbReference type="SUPFAM" id="SSF51735">
    <property type="entry name" value="NAD(P)-binding Rossmann-fold domains"/>
    <property type="match status" value="1"/>
</dbReference>
<dbReference type="eggNOG" id="COG0039">
    <property type="taxonomic scope" value="Bacteria"/>
</dbReference>
<dbReference type="Gene3D" id="3.40.50.720">
    <property type="entry name" value="NAD(P)-binding Rossmann-like Domain"/>
    <property type="match status" value="1"/>
</dbReference>
<dbReference type="AlphaFoldDB" id="D3LTV8"/>